<protein>
    <submittedName>
        <fullName evidence="2">Uncharacterized protein</fullName>
    </submittedName>
</protein>
<feature type="region of interest" description="Disordered" evidence="1">
    <location>
        <begin position="27"/>
        <end position="53"/>
    </location>
</feature>
<reference evidence="2" key="2">
    <citation type="submission" date="2015-06" db="UniProtKB">
        <authorList>
            <consortium name="EnsemblPlants"/>
        </authorList>
    </citation>
    <scope>IDENTIFICATION</scope>
    <source>
        <strain evidence="2">DM1-3 516 R44</strain>
    </source>
</reference>
<keyword evidence="3" id="KW-1185">Reference proteome</keyword>
<reference evidence="3" key="1">
    <citation type="journal article" date="2011" name="Nature">
        <title>Genome sequence and analysis of the tuber crop potato.</title>
        <authorList>
            <consortium name="The Potato Genome Sequencing Consortium"/>
        </authorList>
    </citation>
    <scope>NUCLEOTIDE SEQUENCE [LARGE SCALE GENOMIC DNA]</scope>
    <source>
        <strain evidence="3">cv. DM1-3 516 R44</strain>
    </source>
</reference>
<dbReference type="Proteomes" id="UP000011115">
    <property type="component" value="Unassembled WGS sequence"/>
</dbReference>
<dbReference type="HOGENOM" id="CLU_2137952_0_0_1"/>
<accession>M1D9T3</accession>
<dbReference type="InParanoid" id="M1D9T3"/>
<dbReference type="EnsemblPlants" id="PGSC0003DMT400085576">
    <property type="protein sequence ID" value="PGSC0003DMT400085576"/>
    <property type="gene ID" value="PGSC0003DMG400035147"/>
</dbReference>
<evidence type="ECO:0000313" key="2">
    <source>
        <dbReference type="EnsemblPlants" id="PGSC0003DMT400085576"/>
    </source>
</evidence>
<organism evidence="2 3">
    <name type="scientific">Solanum tuberosum</name>
    <name type="common">Potato</name>
    <dbReference type="NCBI Taxonomy" id="4113"/>
    <lineage>
        <taxon>Eukaryota</taxon>
        <taxon>Viridiplantae</taxon>
        <taxon>Streptophyta</taxon>
        <taxon>Embryophyta</taxon>
        <taxon>Tracheophyta</taxon>
        <taxon>Spermatophyta</taxon>
        <taxon>Magnoliopsida</taxon>
        <taxon>eudicotyledons</taxon>
        <taxon>Gunneridae</taxon>
        <taxon>Pentapetalae</taxon>
        <taxon>asterids</taxon>
        <taxon>lamiids</taxon>
        <taxon>Solanales</taxon>
        <taxon>Solanaceae</taxon>
        <taxon>Solanoideae</taxon>
        <taxon>Solaneae</taxon>
        <taxon>Solanum</taxon>
    </lineage>
</organism>
<sequence length="113" mass="13031">MPCDFRFDTREVLYVMESGLRRAQVADSTVNHSPLSKEPSWREKRAVGRSSSGSTMQFWIAKVTDLEDAECQGRRTMEMTKGRLAEWFSEPDLLHRVTLRSTFLATINTFLNI</sequence>
<proteinExistence type="predicted"/>
<evidence type="ECO:0000313" key="3">
    <source>
        <dbReference type="Proteomes" id="UP000011115"/>
    </source>
</evidence>
<dbReference type="PaxDb" id="4113-PGSC0003DMT400085576"/>
<dbReference type="Gramene" id="PGSC0003DMT400085576">
    <property type="protein sequence ID" value="PGSC0003DMT400085576"/>
    <property type="gene ID" value="PGSC0003DMG400035147"/>
</dbReference>
<name>M1D9T3_SOLTU</name>
<dbReference type="AlphaFoldDB" id="M1D9T3"/>
<evidence type="ECO:0000256" key="1">
    <source>
        <dbReference type="SAM" id="MobiDB-lite"/>
    </source>
</evidence>